<keyword evidence="5" id="KW-1185">Reference proteome</keyword>
<evidence type="ECO:0000259" key="3">
    <source>
        <dbReference type="Pfam" id="PF06580"/>
    </source>
</evidence>
<keyword evidence="4" id="KW-0418">Kinase</keyword>
<dbReference type="Pfam" id="PF02518">
    <property type="entry name" value="HATPase_c"/>
    <property type="match status" value="1"/>
</dbReference>
<feature type="domain" description="Signal transduction histidine kinase internal region" evidence="3">
    <location>
        <begin position="162"/>
        <end position="240"/>
    </location>
</feature>
<dbReference type="OrthoDB" id="9809908at2"/>
<sequence length="347" mass="40106">MDIKRKPILKFILFYCIAAVFHYTATWIYYGAFQEGHPPYFHIEEFFSAAGCRFLYSLLLTIPIWYIVVNIIYPKSVLIAYLSHLLFLPLFTIGVYQMLAFTKSYFGWVFIWNRTGTVWTIYLIAVFYLLQFVVIHAYQYHQAYKIALQEKAELKQAALQSQVTALKAQLNPHFLHNLFNSINLSIPQENEHTRELIIALSDLFRYQNKASQKDLVLLRDELEFIQNYLNLIKIRLKERLEFEVSVHEELLDAKIPPMILQPLVENAITHGIAPKVGTSKLSIAISKSNAKLHFEIADTGKGIKEGIDFWNKGLGLKNTRLRLKQLYNADLSVLPNTPTGTKVSFVI</sequence>
<protein>
    <submittedName>
        <fullName evidence="4">Histidine kinase</fullName>
    </submittedName>
</protein>
<reference evidence="4 5" key="1">
    <citation type="submission" date="2019-02" db="EMBL/GenBank/DDBJ databases">
        <title>Genomic Encyclopedia of Type Strains, Phase IV (KMG-IV): sequencing the most valuable type-strain genomes for metagenomic binning, comparative biology and taxonomic classification.</title>
        <authorList>
            <person name="Goeker M."/>
        </authorList>
    </citation>
    <scope>NUCLEOTIDE SEQUENCE [LARGE SCALE GENOMIC DNA]</scope>
    <source>
        <strain evidence="4 5">DSM 17196</strain>
    </source>
</reference>
<dbReference type="InterPro" id="IPR010559">
    <property type="entry name" value="Sig_transdc_His_kin_internal"/>
</dbReference>
<accession>A0A4Q7PG26</accession>
<dbReference type="Pfam" id="PF06580">
    <property type="entry name" value="His_kinase"/>
    <property type="match status" value="1"/>
</dbReference>
<dbReference type="GO" id="GO:0000155">
    <property type="term" value="F:phosphorelay sensor kinase activity"/>
    <property type="evidence" value="ECO:0007669"/>
    <property type="project" value="InterPro"/>
</dbReference>
<dbReference type="SUPFAM" id="SSF55874">
    <property type="entry name" value="ATPase domain of HSP90 chaperone/DNA topoisomerase II/histidine kinase"/>
    <property type="match status" value="1"/>
</dbReference>
<keyword evidence="1" id="KW-0472">Membrane</keyword>
<feature type="transmembrane region" description="Helical" evidence="1">
    <location>
        <begin position="12"/>
        <end position="33"/>
    </location>
</feature>
<dbReference type="InterPro" id="IPR003594">
    <property type="entry name" value="HATPase_dom"/>
</dbReference>
<dbReference type="EMBL" id="SGXE01000001">
    <property type="protein sequence ID" value="RZS99463.1"/>
    <property type="molecule type" value="Genomic_DNA"/>
</dbReference>
<evidence type="ECO:0000256" key="1">
    <source>
        <dbReference type="SAM" id="Phobius"/>
    </source>
</evidence>
<keyword evidence="4" id="KW-0808">Transferase</keyword>
<evidence type="ECO:0000259" key="2">
    <source>
        <dbReference type="Pfam" id="PF02518"/>
    </source>
</evidence>
<dbReference type="PANTHER" id="PTHR34220:SF7">
    <property type="entry name" value="SENSOR HISTIDINE KINASE YPDA"/>
    <property type="match status" value="1"/>
</dbReference>
<dbReference type="GO" id="GO:0016020">
    <property type="term" value="C:membrane"/>
    <property type="evidence" value="ECO:0007669"/>
    <property type="project" value="InterPro"/>
</dbReference>
<dbReference type="Proteomes" id="UP000292262">
    <property type="component" value="Unassembled WGS sequence"/>
</dbReference>
<proteinExistence type="predicted"/>
<keyword evidence="1" id="KW-0812">Transmembrane</keyword>
<dbReference type="Gene3D" id="3.30.565.10">
    <property type="entry name" value="Histidine kinase-like ATPase, C-terminal domain"/>
    <property type="match status" value="1"/>
</dbReference>
<dbReference type="PANTHER" id="PTHR34220">
    <property type="entry name" value="SENSOR HISTIDINE KINASE YPDA"/>
    <property type="match status" value="1"/>
</dbReference>
<feature type="transmembrane region" description="Helical" evidence="1">
    <location>
        <begin position="53"/>
        <end position="73"/>
    </location>
</feature>
<gene>
    <name evidence="4" type="ORF">EV197_0680</name>
</gene>
<name>A0A4Q7PG26_9FLAO</name>
<feature type="domain" description="Histidine kinase/HSP90-like ATPase" evidence="2">
    <location>
        <begin position="259"/>
        <end position="346"/>
    </location>
</feature>
<organism evidence="4 5">
    <name type="scientific">Aquimarina brevivitae</name>
    <dbReference type="NCBI Taxonomy" id="323412"/>
    <lineage>
        <taxon>Bacteria</taxon>
        <taxon>Pseudomonadati</taxon>
        <taxon>Bacteroidota</taxon>
        <taxon>Flavobacteriia</taxon>
        <taxon>Flavobacteriales</taxon>
        <taxon>Flavobacteriaceae</taxon>
        <taxon>Aquimarina</taxon>
    </lineage>
</organism>
<dbReference type="InterPro" id="IPR036890">
    <property type="entry name" value="HATPase_C_sf"/>
</dbReference>
<dbReference type="InterPro" id="IPR050640">
    <property type="entry name" value="Bact_2-comp_sensor_kinase"/>
</dbReference>
<dbReference type="RefSeq" id="WP_130285299.1">
    <property type="nucleotide sequence ID" value="NZ_SGXE01000001.1"/>
</dbReference>
<comment type="caution">
    <text evidence="4">The sequence shown here is derived from an EMBL/GenBank/DDBJ whole genome shotgun (WGS) entry which is preliminary data.</text>
</comment>
<evidence type="ECO:0000313" key="5">
    <source>
        <dbReference type="Proteomes" id="UP000292262"/>
    </source>
</evidence>
<evidence type="ECO:0000313" key="4">
    <source>
        <dbReference type="EMBL" id="RZS99463.1"/>
    </source>
</evidence>
<dbReference type="AlphaFoldDB" id="A0A4Q7PG26"/>
<keyword evidence="1" id="KW-1133">Transmembrane helix</keyword>
<feature type="transmembrane region" description="Helical" evidence="1">
    <location>
        <begin position="119"/>
        <end position="138"/>
    </location>
</feature>
<feature type="transmembrane region" description="Helical" evidence="1">
    <location>
        <begin position="78"/>
        <end position="99"/>
    </location>
</feature>